<evidence type="ECO:0000313" key="5">
    <source>
        <dbReference type="Proteomes" id="UP000663870"/>
    </source>
</evidence>
<protein>
    <submittedName>
        <fullName evidence="3">Uncharacterized protein</fullName>
    </submittedName>
</protein>
<feature type="region of interest" description="Disordered" evidence="1">
    <location>
        <begin position="484"/>
        <end position="503"/>
    </location>
</feature>
<dbReference type="AlphaFoldDB" id="A0A813YI03"/>
<dbReference type="Proteomes" id="UP000663870">
    <property type="component" value="Unassembled WGS sequence"/>
</dbReference>
<dbReference type="EMBL" id="CAJNOH010000119">
    <property type="protein sequence ID" value="CAF0884777.1"/>
    <property type="molecule type" value="Genomic_DNA"/>
</dbReference>
<accession>A0A813YI03</accession>
<dbReference type="EMBL" id="CAJNOL010000103">
    <property type="protein sequence ID" value="CAF0847928.1"/>
    <property type="molecule type" value="Genomic_DNA"/>
</dbReference>
<feature type="region of interest" description="Disordered" evidence="1">
    <location>
        <begin position="521"/>
        <end position="632"/>
    </location>
</feature>
<proteinExistence type="predicted"/>
<reference evidence="3" key="1">
    <citation type="submission" date="2021-02" db="EMBL/GenBank/DDBJ databases">
        <authorList>
            <person name="Nowell W R."/>
        </authorList>
    </citation>
    <scope>NUCLEOTIDE SEQUENCE</scope>
</reference>
<keyword evidence="5" id="KW-1185">Reference proteome</keyword>
<comment type="caution">
    <text evidence="3">The sequence shown here is derived from an EMBL/GenBank/DDBJ whole genome shotgun (WGS) entry which is preliminary data.</text>
</comment>
<dbReference type="Proteomes" id="UP000663854">
    <property type="component" value="Unassembled WGS sequence"/>
</dbReference>
<evidence type="ECO:0000313" key="2">
    <source>
        <dbReference type="EMBL" id="CAF0847928.1"/>
    </source>
</evidence>
<gene>
    <name evidence="2" type="ORF">JXQ802_LOCUS6537</name>
    <name evidence="3" type="ORF">PYM288_LOCUS8725</name>
</gene>
<sequence length="675" mass="76063">MATTSSAPILYSVLTSSHDNNEDFVNQLRNHLHQIETNVQQTLNKIQQRKPYTSLQTITNKVVDSTIRNNFFDVLKDVAIKNNTPFDEPFFRQQILDKQISSPSLKVDVVRAKSSITNDTNDQHLSPVNNTRRSQFAPVLSSTPVHQTSPITPIPIDLTMATPSVPPVLILNSTDIQTVLPSAIAPQRAKIGRTAGRPPRIPRGESVTRQKKISSSIINEQQEEIIVAKEIYVSSKHQIKSKQEIIEDNIEIIIKQQNEILPDINKQVETTPLRGKRKKIIQDNLNIIPQSSSSVEQENQIITKKTRNGRNKKKDEEVKITRTASLRNRNKKEEVIIIPEEDIPVPSKRTTRNKKLIEPIINAEENLPLTKIRATPSRSKKKPSLEIVEPIIVISPKKPITKSKKRKVNDDTNDNQIDTVQPSSPKRRFGRNTRSKNSSRIETIITPPLIEQEPPQQQQPISTRSSRRGKKDIVMAIEKQEDIVLNKKSRAGRPKKPNEPINTDNRVTAVDVVMTSVTVSASIPSSSSMNSLVSKPPRPPIARKKKSLAMPPLPQTSPLTPPQITTQRIQSTSPINDKPLLPLPTPTNNSRRRQPQRRIINSPIRTEKSTLETLPSNNHNQKRTRSSVTTTPKRIRRDDLMIISVPSTPGKKRNKCTCQKRRNKICDICAAAIDN</sequence>
<organism evidence="3 4">
    <name type="scientific">Rotaria sordida</name>
    <dbReference type="NCBI Taxonomy" id="392033"/>
    <lineage>
        <taxon>Eukaryota</taxon>
        <taxon>Metazoa</taxon>
        <taxon>Spiralia</taxon>
        <taxon>Gnathifera</taxon>
        <taxon>Rotifera</taxon>
        <taxon>Eurotatoria</taxon>
        <taxon>Bdelloidea</taxon>
        <taxon>Philodinida</taxon>
        <taxon>Philodinidae</taxon>
        <taxon>Rotaria</taxon>
    </lineage>
</organism>
<feature type="compositionally biased region" description="Low complexity" evidence="1">
    <location>
        <begin position="441"/>
        <end position="461"/>
    </location>
</feature>
<evidence type="ECO:0000313" key="3">
    <source>
        <dbReference type="EMBL" id="CAF0884777.1"/>
    </source>
</evidence>
<evidence type="ECO:0000313" key="4">
    <source>
        <dbReference type="Proteomes" id="UP000663854"/>
    </source>
</evidence>
<name>A0A813YI03_9BILA</name>
<feature type="compositionally biased region" description="Polar residues" evidence="1">
    <location>
        <begin position="414"/>
        <end position="424"/>
    </location>
</feature>
<feature type="compositionally biased region" description="Pro residues" evidence="1">
    <location>
        <begin position="551"/>
        <end position="561"/>
    </location>
</feature>
<feature type="region of interest" description="Disordered" evidence="1">
    <location>
        <begin position="399"/>
        <end position="470"/>
    </location>
</feature>
<evidence type="ECO:0000256" key="1">
    <source>
        <dbReference type="SAM" id="MobiDB-lite"/>
    </source>
</evidence>
<feature type="region of interest" description="Disordered" evidence="1">
    <location>
        <begin position="193"/>
        <end position="214"/>
    </location>
</feature>
<feature type="compositionally biased region" description="Basic residues" evidence="1">
    <location>
        <begin position="425"/>
        <end position="434"/>
    </location>
</feature>
<feature type="compositionally biased region" description="Low complexity" evidence="1">
    <location>
        <begin position="521"/>
        <end position="535"/>
    </location>
</feature>